<feature type="transmembrane region" description="Helical" evidence="11">
    <location>
        <begin position="391"/>
        <end position="416"/>
    </location>
</feature>
<feature type="transmembrane region" description="Helical" evidence="11">
    <location>
        <begin position="155"/>
        <end position="172"/>
    </location>
</feature>
<protein>
    <submittedName>
        <fullName evidence="12">Transmembrane transport protein</fullName>
    </submittedName>
</protein>
<dbReference type="InterPro" id="IPR038377">
    <property type="entry name" value="Na/Glc_symporter_sf"/>
</dbReference>
<dbReference type="CDD" id="cd11480">
    <property type="entry name" value="SLC5sbd_u4"/>
    <property type="match status" value="1"/>
</dbReference>
<evidence type="ECO:0000313" key="12">
    <source>
        <dbReference type="EMBL" id="CAA9349960.1"/>
    </source>
</evidence>
<comment type="subcellular location">
    <subcellularLocation>
        <location evidence="1">Cell membrane</location>
        <topology evidence="1">Multi-pass membrane protein</topology>
    </subcellularLocation>
</comment>
<evidence type="ECO:0000256" key="4">
    <source>
        <dbReference type="ARBA" id="ARBA00022475"/>
    </source>
</evidence>
<dbReference type="GO" id="GO:0006847">
    <property type="term" value="P:plasma membrane acetate transport"/>
    <property type="evidence" value="ECO:0007669"/>
    <property type="project" value="TreeGrafter"/>
</dbReference>
<evidence type="ECO:0000256" key="6">
    <source>
        <dbReference type="ARBA" id="ARBA00022847"/>
    </source>
</evidence>
<dbReference type="PANTHER" id="PTHR48086:SF6">
    <property type="entry name" value="CATION_ACETATE SYMPORTER ACTP"/>
    <property type="match status" value="1"/>
</dbReference>
<feature type="transmembrane region" description="Helical" evidence="11">
    <location>
        <begin position="533"/>
        <end position="555"/>
    </location>
</feature>
<dbReference type="EMBL" id="CADCUB010000141">
    <property type="protein sequence ID" value="CAA9349960.1"/>
    <property type="molecule type" value="Genomic_DNA"/>
</dbReference>
<feature type="transmembrane region" description="Helical" evidence="11">
    <location>
        <begin position="466"/>
        <end position="488"/>
    </location>
</feature>
<dbReference type="GO" id="GO:0015123">
    <property type="term" value="F:acetate transmembrane transporter activity"/>
    <property type="evidence" value="ECO:0007669"/>
    <property type="project" value="TreeGrafter"/>
</dbReference>
<keyword evidence="4" id="KW-1003">Cell membrane</keyword>
<organism evidence="12">
    <name type="scientific">uncultured Frankineae bacterium</name>
    <dbReference type="NCBI Taxonomy" id="437475"/>
    <lineage>
        <taxon>Bacteria</taxon>
        <taxon>Bacillati</taxon>
        <taxon>Actinomycetota</taxon>
        <taxon>Actinomycetes</taxon>
        <taxon>Frankiales</taxon>
        <taxon>environmental samples</taxon>
    </lineage>
</organism>
<dbReference type="InterPro" id="IPR001734">
    <property type="entry name" value="Na/solute_symporter"/>
</dbReference>
<keyword evidence="6" id="KW-0769">Symport</keyword>
<dbReference type="InterPro" id="IPR050277">
    <property type="entry name" value="Sodium:Solute_Symporter"/>
</dbReference>
<keyword evidence="8 11" id="KW-0472">Membrane</keyword>
<keyword evidence="5 11" id="KW-0812">Transmembrane</keyword>
<name>A0A6J4M4S8_9ACTN</name>
<evidence type="ECO:0000256" key="7">
    <source>
        <dbReference type="ARBA" id="ARBA00022989"/>
    </source>
</evidence>
<feature type="transmembrane region" description="Helical" evidence="11">
    <location>
        <begin position="6"/>
        <end position="26"/>
    </location>
</feature>
<keyword evidence="7 11" id="KW-1133">Transmembrane helix</keyword>
<feature type="transmembrane region" description="Helical" evidence="11">
    <location>
        <begin position="76"/>
        <end position="97"/>
    </location>
</feature>
<keyword evidence="3" id="KW-0813">Transport</keyword>
<evidence type="ECO:0000256" key="9">
    <source>
        <dbReference type="RuleBase" id="RU362091"/>
    </source>
</evidence>
<sequence length="605" mass="61588">MTGPVLPLVAVALVVVATIGIGVYGLRLARTTSDFLVASRTVSPLWNASAISGEYLSAASFLGVAGLVMAYGADALWYPVGFVAGYFVLLLFVAAPLRRSGAYTVPDFAEVRLGSRGLRRLCALAVVAIGLLYLVPQLHGAGLALRATTGAPVQVGAVLVAVVVTVNVAGGGMRSATFVQAFQYWLKLTALAVPAVFLLLAWQGDGRPALDTPTPPTFLQRTTVEVDSSTRFVVDEPVTVTVDGRQRRLEEGSTAVPGGSPVVFPAGAAVPHVASLAPATGLDWSRPLSGAGGVEHPLYATYALVLATFLGTMGLPHVLVRFYTNPDGRAARRTTLGVLALLGAFYLLPAVYGALGRLYVPELLLTGRTDAVVLSLPVAALSGPAGPLLQALLVAGAFAAFLSTSSGLLVTTAGVLAQDLLPAGRGDRAPGRVRGSVRGFQLAALGTGGVSLLVALPAAALPLTQVVGLAFAVAASTFCPLLVLGIWWRGLTVAGAGAGLLVGGGLSTLAVAATLTGSVGSDGWPAALLAQPAAWTVPTAFAVMVAGSLATRGTVPPDVGRTMMLLHAPEGLGLPAGSGPPGHADRSSPETTARRRQRAVRRTAP</sequence>
<reference evidence="12" key="1">
    <citation type="submission" date="2020-02" db="EMBL/GenBank/DDBJ databases">
        <authorList>
            <person name="Meier V. D."/>
        </authorList>
    </citation>
    <scope>NUCLEOTIDE SEQUENCE</scope>
    <source>
        <strain evidence="12">AVDCRST_MAG07</strain>
    </source>
</reference>
<feature type="transmembrane region" description="Helical" evidence="11">
    <location>
        <begin position="299"/>
        <end position="323"/>
    </location>
</feature>
<dbReference type="Gene3D" id="1.20.1730.10">
    <property type="entry name" value="Sodium/glucose cotransporter"/>
    <property type="match status" value="1"/>
</dbReference>
<dbReference type="AlphaFoldDB" id="A0A6J4M4S8"/>
<evidence type="ECO:0000256" key="2">
    <source>
        <dbReference type="ARBA" id="ARBA00006434"/>
    </source>
</evidence>
<dbReference type="PANTHER" id="PTHR48086">
    <property type="entry name" value="SODIUM/PROLINE SYMPORTER-RELATED"/>
    <property type="match status" value="1"/>
</dbReference>
<evidence type="ECO:0000256" key="3">
    <source>
        <dbReference type="ARBA" id="ARBA00022448"/>
    </source>
</evidence>
<dbReference type="PROSITE" id="PS50283">
    <property type="entry name" value="NA_SOLUT_SYMP_3"/>
    <property type="match status" value="1"/>
</dbReference>
<evidence type="ECO:0000256" key="11">
    <source>
        <dbReference type="SAM" id="Phobius"/>
    </source>
</evidence>
<evidence type="ECO:0000256" key="10">
    <source>
        <dbReference type="SAM" id="MobiDB-lite"/>
    </source>
</evidence>
<dbReference type="GO" id="GO:0005886">
    <property type="term" value="C:plasma membrane"/>
    <property type="evidence" value="ECO:0007669"/>
    <property type="project" value="UniProtKB-SubCell"/>
</dbReference>
<feature type="transmembrane region" description="Helical" evidence="11">
    <location>
        <begin position="500"/>
        <end position="521"/>
    </location>
</feature>
<dbReference type="Pfam" id="PF00474">
    <property type="entry name" value="SSF"/>
    <property type="match status" value="2"/>
</dbReference>
<feature type="transmembrane region" description="Helical" evidence="11">
    <location>
        <begin position="184"/>
        <end position="202"/>
    </location>
</feature>
<evidence type="ECO:0000256" key="1">
    <source>
        <dbReference type="ARBA" id="ARBA00004651"/>
    </source>
</evidence>
<feature type="transmembrane region" description="Helical" evidence="11">
    <location>
        <begin position="118"/>
        <end position="135"/>
    </location>
</feature>
<proteinExistence type="inferred from homology"/>
<feature type="transmembrane region" description="Helical" evidence="11">
    <location>
        <begin position="46"/>
        <end position="70"/>
    </location>
</feature>
<feature type="transmembrane region" description="Helical" evidence="11">
    <location>
        <begin position="437"/>
        <end position="460"/>
    </location>
</feature>
<evidence type="ECO:0000256" key="8">
    <source>
        <dbReference type="ARBA" id="ARBA00023136"/>
    </source>
</evidence>
<feature type="compositionally biased region" description="Basic residues" evidence="10">
    <location>
        <begin position="594"/>
        <end position="605"/>
    </location>
</feature>
<feature type="region of interest" description="Disordered" evidence="10">
    <location>
        <begin position="570"/>
        <end position="605"/>
    </location>
</feature>
<gene>
    <name evidence="12" type="ORF">AVDCRST_MAG07-2913</name>
</gene>
<comment type="similarity">
    <text evidence="2 9">Belongs to the sodium:solute symporter (SSF) (TC 2.A.21) family.</text>
</comment>
<dbReference type="GO" id="GO:0015293">
    <property type="term" value="F:symporter activity"/>
    <property type="evidence" value="ECO:0007669"/>
    <property type="project" value="UniProtKB-KW"/>
</dbReference>
<evidence type="ECO:0000256" key="5">
    <source>
        <dbReference type="ARBA" id="ARBA00022692"/>
    </source>
</evidence>
<accession>A0A6J4M4S8</accession>
<feature type="transmembrane region" description="Helical" evidence="11">
    <location>
        <begin position="335"/>
        <end position="355"/>
    </location>
</feature>